<sequence>MSHDGPPGFATAVLLGDAFGMASVLFAEVLYRGFRTLITTV</sequence>
<dbReference type="STRING" id="288705.RSal33209_3017"/>
<gene>
    <name evidence="2" type="ordered locus">RSal33209_3017</name>
</gene>
<proteinExistence type="predicted"/>
<dbReference type="Proteomes" id="UP000002007">
    <property type="component" value="Chromosome"/>
</dbReference>
<keyword evidence="1" id="KW-0472">Membrane</keyword>
<dbReference type="KEGG" id="rsa:RSal33209_3017"/>
<feature type="transmembrane region" description="Helical" evidence="1">
    <location>
        <begin position="12"/>
        <end position="31"/>
    </location>
</feature>
<evidence type="ECO:0000256" key="1">
    <source>
        <dbReference type="SAM" id="Phobius"/>
    </source>
</evidence>
<reference evidence="3" key="1">
    <citation type="journal article" date="2008" name="J. Bacteriol.">
        <title>Genome sequence of the fish pathogen Renibacterium salmoninarum suggests reductive evolution away from an environmental Arthrobacter ancestor.</title>
        <authorList>
            <person name="Wiens G.D."/>
            <person name="Rockey D.D."/>
            <person name="Wu Z."/>
            <person name="Chang J."/>
            <person name="Levy R."/>
            <person name="Crane S."/>
            <person name="Chen D.S."/>
            <person name="Capri G.R."/>
            <person name="Burnett J.R."/>
            <person name="Sudheesh P.S."/>
            <person name="Schipma M.J."/>
            <person name="Burd H."/>
            <person name="Bhattacharyya A."/>
            <person name="Rhodes L.D."/>
            <person name="Kaul R."/>
            <person name="Strom M.S."/>
        </authorList>
    </citation>
    <scope>NUCLEOTIDE SEQUENCE [LARGE SCALE GENOMIC DNA]</scope>
    <source>
        <strain evidence="3">ATCC 33209 / DSM 20767 / JCM 11484 / NBRC 15589 / NCIMB 2235</strain>
    </source>
</reference>
<accession>A9WU68</accession>
<evidence type="ECO:0000313" key="3">
    <source>
        <dbReference type="Proteomes" id="UP000002007"/>
    </source>
</evidence>
<evidence type="ECO:0000313" key="2">
    <source>
        <dbReference type="EMBL" id="ABY24738.1"/>
    </source>
</evidence>
<protein>
    <submittedName>
        <fullName evidence="2">Uncharacterized protein</fullName>
    </submittedName>
</protein>
<keyword evidence="3" id="KW-1185">Reference proteome</keyword>
<organism evidence="2 3">
    <name type="scientific">Renibacterium salmoninarum (strain ATCC 33209 / DSM 20767 / JCM 11484 / NBRC 15589 / NCIMB 2235)</name>
    <dbReference type="NCBI Taxonomy" id="288705"/>
    <lineage>
        <taxon>Bacteria</taxon>
        <taxon>Bacillati</taxon>
        <taxon>Actinomycetota</taxon>
        <taxon>Actinomycetes</taxon>
        <taxon>Micrococcales</taxon>
        <taxon>Micrococcaceae</taxon>
        <taxon>Renibacterium</taxon>
    </lineage>
</organism>
<keyword evidence="1" id="KW-1133">Transmembrane helix</keyword>
<dbReference type="EMBL" id="CP000910">
    <property type="protein sequence ID" value="ABY24738.1"/>
    <property type="molecule type" value="Genomic_DNA"/>
</dbReference>
<keyword evidence="1" id="KW-0812">Transmembrane</keyword>
<name>A9WU68_RENSM</name>
<dbReference type="HOGENOM" id="CLU_3275641_0_0_11"/>
<dbReference type="AlphaFoldDB" id="A9WU68"/>